<reference evidence="1" key="2">
    <citation type="submission" date="2020-09" db="EMBL/GenBank/DDBJ databases">
        <authorList>
            <person name="Sun Q."/>
            <person name="Ohkuma M."/>
        </authorList>
    </citation>
    <scope>NUCLEOTIDE SEQUENCE</scope>
    <source>
        <strain evidence="1">JCM 3086</strain>
    </source>
</reference>
<gene>
    <name evidence="1" type="ORF">GCM10010121_071580</name>
</gene>
<evidence type="ECO:0000313" key="1">
    <source>
        <dbReference type="EMBL" id="GGJ50195.1"/>
    </source>
</evidence>
<dbReference type="RefSeq" id="WP_189315517.1">
    <property type="nucleotide sequence ID" value="NZ_BMQA01000038.1"/>
</dbReference>
<dbReference type="AlphaFoldDB" id="A0A917P0X2"/>
<keyword evidence="2" id="KW-1185">Reference proteome</keyword>
<proteinExistence type="predicted"/>
<comment type="caution">
    <text evidence="1">The sequence shown here is derived from an EMBL/GenBank/DDBJ whole genome shotgun (WGS) entry which is preliminary data.</text>
</comment>
<evidence type="ECO:0000313" key="2">
    <source>
        <dbReference type="Proteomes" id="UP000657574"/>
    </source>
</evidence>
<dbReference type="EMBL" id="BMQA01000038">
    <property type="protein sequence ID" value="GGJ50195.1"/>
    <property type="molecule type" value="Genomic_DNA"/>
</dbReference>
<sequence>MTVLTPPVPEATADLARAALDAYCAGHATRPAALEELRSSYDPPAGPLLAWAHEIATPAGFPLLGTSLSAPVYPALVWNGARLDALRPAPDWAPLLAALASADADTGLDRVGAALAAADVVRRQAAALLASDTLPAAVPTLSTLAAATAAALAGPEQGEGLERILDLAAGLTVLTPGPFTAPVAGLCTGHGAASGWLAATLPAEAATPMPGSVAHTLSVAAGYAVPGEGAPASVAALLASLR</sequence>
<protein>
    <submittedName>
        <fullName evidence="1">Uncharacterized protein</fullName>
    </submittedName>
</protein>
<organism evidence="1 2">
    <name type="scientific">Streptomyces brasiliensis</name>
    <dbReference type="NCBI Taxonomy" id="1954"/>
    <lineage>
        <taxon>Bacteria</taxon>
        <taxon>Bacillati</taxon>
        <taxon>Actinomycetota</taxon>
        <taxon>Actinomycetes</taxon>
        <taxon>Kitasatosporales</taxon>
        <taxon>Streptomycetaceae</taxon>
        <taxon>Streptomyces</taxon>
    </lineage>
</organism>
<reference evidence="1" key="1">
    <citation type="journal article" date="2014" name="Int. J. Syst. Evol. Microbiol.">
        <title>Complete genome sequence of Corynebacterium casei LMG S-19264T (=DSM 44701T), isolated from a smear-ripened cheese.</title>
        <authorList>
            <consortium name="US DOE Joint Genome Institute (JGI-PGF)"/>
            <person name="Walter F."/>
            <person name="Albersmeier A."/>
            <person name="Kalinowski J."/>
            <person name="Ruckert C."/>
        </authorList>
    </citation>
    <scope>NUCLEOTIDE SEQUENCE</scope>
    <source>
        <strain evidence="1">JCM 3086</strain>
    </source>
</reference>
<dbReference type="Proteomes" id="UP000657574">
    <property type="component" value="Unassembled WGS sequence"/>
</dbReference>
<accession>A0A917P0X2</accession>
<name>A0A917P0X2_9ACTN</name>